<name>A0A931N0I4_9NOCA</name>
<sequence length="137" mass="14883">MLVEVLRRHGGIAPRALLGAKFVVGEDDSTTVIEVEVSPFDLLDSEEQRTSTSRLWTRPFTPGLPSDMADAVLHGLTTDPRITLPPGVLRVDRAGFDVMNSSEAIFAKTASLLGIAVSTRLSARDPELILRTAIQSW</sequence>
<keyword evidence="2" id="KW-1185">Reference proteome</keyword>
<dbReference type="Proteomes" id="UP000655751">
    <property type="component" value="Unassembled WGS sequence"/>
</dbReference>
<proteinExistence type="predicted"/>
<reference evidence="1" key="1">
    <citation type="submission" date="2020-11" db="EMBL/GenBank/DDBJ databases">
        <title>Nocardia NEAU-351.nov., a novel actinomycete isolated from the cow dung.</title>
        <authorList>
            <person name="Zhang X."/>
        </authorList>
    </citation>
    <scope>NUCLEOTIDE SEQUENCE</scope>
    <source>
        <strain evidence="1">NEAU-351</strain>
    </source>
</reference>
<comment type="caution">
    <text evidence="1">The sequence shown here is derived from an EMBL/GenBank/DDBJ whole genome shotgun (WGS) entry which is preliminary data.</text>
</comment>
<evidence type="ECO:0000313" key="2">
    <source>
        <dbReference type="Proteomes" id="UP000655751"/>
    </source>
</evidence>
<evidence type="ECO:0000313" key="1">
    <source>
        <dbReference type="EMBL" id="MBH0777305.1"/>
    </source>
</evidence>
<dbReference type="EMBL" id="JADMLG010000004">
    <property type="protein sequence ID" value="MBH0777305.1"/>
    <property type="molecule type" value="Genomic_DNA"/>
</dbReference>
<dbReference type="AlphaFoldDB" id="A0A931N0I4"/>
<protein>
    <submittedName>
        <fullName evidence="1">Uncharacterized protein</fullName>
    </submittedName>
</protein>
<gene>
    <name evidence="1" type="ORF">IT779_13550</name>
</gene>
<organism evidence="1 2">
    <name type="scientific">Nocardia bovistercoris</name>
    <dbReference type="NCBI Taxonomy" id="2785916"/>
    <lineage>
        <taxon>Bacteria</taxon>
        <taxon>Bacillati</taxon>
        <taxon>Actinomycetota</taxon>
        <taxon>Actinomycetes</taxon>
        <taxon>Mycobacteriales</taxon>
        <taxon>Nocardiaceae</taxon>
        <taxon>Nocardia</taxon>
    </lineage>
</organism>
<accession>A0A931N0I4</accession>
<dbReference type="RefSeq" id="WP_196149607.1">
    <property type="nucleotide sequence ID" value="NZ_JADMLG010000004.1"/>
</dbReference>